<dbReference type="Pfam" id="PF00924">
    <property type="entry name" value="MS_channel_2nd"/>
    <property type="match status" value="1"/>
</dbReference>
<dbReference type="OrthoDB" id="9775207at2"/>
<dbReference type="PANTHER" id="PTHR43634">
    <property type="entry name" value="OW CONDUCTANCE MECHANOSENSITIVE CHANNEL"/>
    <property type="match status" value="1"/>
</dbReference>
<evidence type="ECO:0000256" key="1">
    <source>
        <dbReference type="ARBA" id="ARBA00004651"/>
    </source>
</evidence>
<evidence type="ECO:0000256" key="4">
    <source>
        <dbReference type="ARBA" id="ARBA00022692"/>
    </source>
</evidence>
<gene>
    <name evidence="11" type="ORF">CJP73_15485</name>
</gene>
<dbReference type="Pfam" id="PF21082">
    <property type="entry name" value="MS_channel_3rd"/>
    <property type="match status" value="1"/>
</dbReference>
<dbReference type="Gene3D" id="2.30.30.60">
    <property type="match status" value="1"/>
</dbReference>
<dbReference type="PROSITE" id="PS01246">
    <property type="entry name" value="UPF0003"/>
    <property type="match status" value="1"/>
</dbReference>
<dbReference type="InterPro" id="IPR006686">
    <property type="entry name" value="MscS_channel_CS"/>
</dbReference>
<organism evidence="11 12">
    <name type="scientific">Neopusillimonas maritima</name>
    <dbReference type="NCBI Taxonomy" id="2026239"/>
    <lineage>
        <taxon>Bacteria</taxon>
        <taxon>Pseudomonadati</taxon>
        <taxon>Pseudomonadota</taxon>
        <taxon>Betaproteobacteria</taxon>
        <taxon>Burkholderiales</taxon>
        <taxon>Alcaligenaceae</taxon>
        <taxon>Neopusillimonas</taxon>
    </lineage>
</organism>
<dbReference type="SUPFAM" id="SSF50182">
    <property type="entry name" value="Sm-like ribonucleoproteins"/>
    <property type="match status" value="1"/>
</dbReference>
<dbReference type="InterPro" id="IPR049142">
    <property type="entry name" value="MS_channel_1st"/>
</dbReference>
<accession>A0A3A1YQ53</accession>
<dbReference type="EMBL" id="NQYH01000022">
    <property type="protein sequence ID" value="RIY39080.1"/>
    <property type="molecule type" value="Genomic_DNA"/>
</dbReference>
<evidence type="ECO:0000259" key="10">
    <source>
        <dbReference type="Pfam" id="PF21088"/>
    </source>
</evidence>
<name>A0A3A1YQ53_9BURK</name>
<evidence type="ECO:0000256" key="7">
    <source>
        <dbReference type="SAM" id="Phobius"/>
    </source>
</evidence>
<dbReference type="Proteomes" id="UP000266206">
    <property type="component" value="Unassembled WGS sequence"/>
</dbReference>
<dbReference type="Pfam" id="PF21088">
    <property type="entry name" value="MS_channel_1st"/>
    <property type="match status" value="1"/>
</dbReference>
<proteinExistence type="inferred from homology"/>
<keyword evidence="3" id="KW-1003">Cell membrane</keyword>
<comment type="subcellular location">
    <subcellularLocation>
        <location evidence="1">Cell membrane</location>
        <topology evidence="1">Multi-pass membrane protein</topology>
    </subcellularLocation>
</comment>
<feature type="transmembrane region" description="Helical" evidence="7">
    <location>
        <begin position="82"/>
        <end position="101"/>
    </location>
</feature>
<evidence type="ECO:0000256" key="5">
    <source>
        <dbReference type="ARBA" id="ARBA00022989"/>
    </source>
</evidence>
<reference evidence="11 12" key="1">
    <citation type="submission" date="2017-08" db="EMBL/GenBank/DDBJ databases">
        <title>Pusillimonas indicus sp. nov., a member of the family Alcaligenaceae isolated from surface seawater.</title>
        <authorList>
            <person name="Li J."/>
        </authorList>
    </citation>
    <scope>NUCLEOTIDE SEQUENCE [LARGE SCALE GENOMIC DNA]</scope>
    <source>
        <strain evidence="11 12">L52-1-41</strain>
    </source>
</reference>
<dbReference type="InterPro" id="IPR011066">
    <property type="entry name" value="MscS_channel_C_sf"/>
</dbReference>
<dbReference type="InterPro" id="IPR006685">
    <property type="entry name" value="MscS_channel_2nd"/>
</dbReference>
<keyword evidence="6 7" id="KW-0472">Membrane</keyword>
<comment type="caution">
    <text evidence="11">The sequence shown here is derived from an EMBL/GenBank/DDBJ whole genome shotgun (WGS) entry which is preliminary data.</text>
</comment>
<keyword evidence="5 7" id="KW-1133">Transmembrane helix</keyword>
<evidence type="ECO:0000256" key="3">
    <source>
        <dbReference type="ARBA" id="ARBA00022475"/>
    </source>
</evidence>
<dbReference type="Gene3D" id="1.10.287.1260">
    <property type="match status" value="1"/>
</dbReference>
<dbReference type="InterPro" id="IPR023408">
    <property type="entry name" value="MscS_beta-dom_sf"/>
</dbReference>
<dbReference type="AlphaFoldDB" id="A0A3A1YQ53"/>
<dbReference type="Gene3D" id="3.30.70.100">
    <property type="match status" value="1"/>
</dbReference>
<evidence type="ECO:0000313" key="11">
    <source>
        <dbReference type="EMBL" id="RIY39080.1"/>
    </source>
</evidence>
<dbReference type="GO" id="GO:0008381">
    <property type="term" value="F:mechanosensitive monoatomic ion channel activity"/>
    <property type="evidence" value="ECO:0007669"/>
    <property type="project" value="UniProtKB-ARBA"/>
</dbReference>
<evidence type="ECO:0000256" key="2">
    <source>
        <dbReference type="ARBA" id="ARBA00008017"/>
    </source>
</evidence>
<feature type="transmembrane region" description="Helical" evidence="7">
    <location>
        <begin position="47"/>
        <end position="70"/>
    </location>
</feature>
<dbReference type="InterPro" id="IPR049278">
    <property type="entry name" value="MS_channel_C"/>
</dbReference>
<comment type="similarity">
    <text evidence="2">Belongs to the MscS (TC 1.A.23) family.</text>
</comment>
<dbReference type="SUPFAM" id="SSF82861">
    <property type="entry name" value="Mechanosensitive channel protein MscS (YggB), transmembrane region"/>
    <property type="match status" value="1"/>
</dbReference>
<evidence type="ECO:0000259" key="8">
    <source>
        <dbReference type="Pfam" id="PF00924"/>
    </source>
</evidence>
<evidence type="ECO:0000256" key="6">
    <source>
        <dbReference type="ARBA" id="ARBA00023136"/>
    </source>
</evidence>
<dbReference type="SUPFAM" id="SSF82689">
    <property type="entry name" value="Mechanosensitive channel protein MscS (YggB), C-terminal domain"/>
    <property type="match status" value="1"/>
</dbReference>
<feature type="transmembrane region" description="Helical" evidence="7">
    <location>
        <begin position="6"/>
        <end position="26"/>
    </location>
</feature>
<sequence length="356" mass="39881">MVALTIQVFLVVLAVVVANFFLRRVLNKLESRSQKTKTYWDNALIEAARKPVTIVAWIIGLSFAVEILQVETEVTLLDFIDPVRIIGVVGCITWFVVRFINNVEKGIIAQKQAKNEPIDVTTVDAIGKLLRISVLITAVLVAMQSLGFSISGLLAFGGIGGLAVSFAAKDLLANFFGGLMIYLDRPFAVGEWVRSNDREIEGTVEEIGWRLTRIRTFDKRPLYVPNGIFTQIAVENPSRMTNRRISETIGVRYDDFAHVGAIVNDIKEMLRNHPEIDQDQTLIVNFLQYGPSSLDLMIYTFTKTTVWVTYHEVKQDVLLKIGEIIETYNAEIAFPTQTLHLVKDGQGESHVEPVNA</sequence>
<feature type="domain" description="Mechanosensitive ion channel MscS C-terminal" evidence="9">
    <location>
        <begin position="248"/>
        <end position="332"/>
    </location>
</feature>
<feature type="domain" description="Mechanosensitive ion channel MscS" evidence="8">
    <location>
        <begin position="170"/>
        <end position="239"/>
    </location>
</feature>
<dbReference type="InterPro" id="IPR010920">
    <property type="entry name" value="LSM_dom_sf"/>
</dbReference>
<dbReference type="InterPro" id="IPR011014">
    <property type="entry name" value="MscS_channel_TM-2"/>
</dbReference>
<evidence type="ECO:0000313" key="12">
    <source>
        <dbReference type="Proteomes" id="UP000266206"/>
    </source>
</evidence>
<dbReference type="PANTHER" id="PTHR43634:SF2">
    <property type="entry name" value="LOW CONDUCTANCE MECHANOSENSITIVE CHANNEL YNAI"/>
    <property type="match status" value="1"/>
</dbReference>
<dbReference type="InterPro" id="IPR045042">
    <property type="entry name" value="YnaI-like"/>
</dbReference>
<dbReference type="GO" id="GO:0005886">
    <property type="term" value="C:plasma membrane"/>
    <property type="evidence" value="ECO:0007669"/>
    <property type="project" value="UniProtKB-SubCell"/>
</dbReference>
<feature type="domain" description="Mechanosensitive ion channel transmembrane helices 2/3" evidence="10">
    <location>
        <begin position="128"/>
        <end position="169"/>
    </location>
</feature>
<evidence type="ECO:0000259" key="9">
    <source>
        <dbReference type="Pfam" id="PF21082"/>
    </source>
</evidence>
<protein>
    <submittedName>
        <fullName evidence="11">Mechanosensitive ion channel protein MscS</fullName>
    </submittedName>
</protein>
<keyword evidence="4 7" id="KW-0812">Transmembrane</keyword>